<dbReference type="AlphaFoldDB" id="A0A397VAV0"/>
<evidence type="ECO:0000256" key="1">
    <source>
        <dbReference type="SAM" id="Phobius"/>
    </source>
</evidence>
<keyword evidence="1" id="KW-0472">Membrane</keyword>
<feature type="transmembrane region" description="Helical" evidence="1">
    <location>
        <begin position="45"/>
        <end position="67"/>
    </location>
</feature>
<feature type="non-terminal residue" evidence="2">
    <location>
        <position position="69"/>
    </location>
</feature>
<keyword evidence="1" id="KW-1133">Transmembrane helix</keyword>
<evidence type="ECO:0000313" key="2">
    <source>
        <dbReference type="EMBL" id="RIB17113.1"/>
    </source>
</evidence>
<proteinExistence type="predicted"/>
<protein>
    <submittedName>
        <fullName evidence="2">Uncharacterized protein</fullName>
    </submittedName>
</protein>
<reference evidence="2 3" key="1">
    <citation type="submission" date="2018-06" db="EMBL/GenBank/DDBJ databases">
        <title>Comparative genomics reveals the genomic features of Rhizophagus irregularis, R. cerebriforme, R. diaphanum and Gigaspora rosea, and their symbiotic lifestyle signature.</title>
        <authorList>
            <person name="Morin E."/>
            <person name="San Clemente H."/>
            <person name="Chen E.C.H."/>
            <person name="De La Providencia I."/>
            <person name="Hainaut M."/>
            <person name="Kuo A."/>
            <person name="Kohler A."/>
            <person name="Murat C."/>
            <person name="Tang N."/>
            <person name="Roy S."/>
            <person name="Loubradou J."/>
            <person name="Henrissat B."/>
            <person name="Grigoriev I.V."/>
            <person name="Corradi N."/>
            <person name="Roux C."/>
            <person name="Martin F.M."/>
        </authorList>
    </citation>
    <scope>NUCLEOTIDE SEQUENCE [LARGE SCALE GENOMIC DNA]</scope>
    <source>
        <strain evidence="2 3">DAOM 194757</strain>
    </source>
</reference>
<feature type="transmembrane region" description="Helical" evidence="1">
    <location>
        <begin position="12"/>
        <end position="33"/>
    </location>
</feature>
<dbReference type="Proteomes" id="UP000266673">
    <property type="component" value="Unassembled WGS sequence"/>
</dbReference>
<organism evidence="2 3">
    <name type="scientific">Gigaspora rosea</name>
    <dbReference type="NCBI Taxonomy" id="44941"/>
    <lineage>
        <taxon>Eukaryota</taxon>
        <taxon>Fungi</taxon>
        <taxon>Fungi incertae sedis</taxon>
        <taxon>Mucoromycota</taxon>
        <taxon>Glomeromycotina</taxon>
        <taxon>Glomeromycetes</taxon>
        <taxon>Diversisporales</taxon>
        <taxon>Gigasporaceae</taxon>
        <taxon>Gigaspora</taxon>
    </lineage>
</organism>
<name>A0A397VAV0_9GLOM</name>
<accession>A0A397VAV0</accession>
<keyword evidence="1" id="KW-0812">Transmembrane</keyword>
<dbReference type="EMBL" id="QKWP01000629">
    <property type="protein sequence ID" value="RIB17113.1"/>
    <property type="molecule type" value="Genomic_DNA"/>
</dbReference>
<sequence length="69" mass="7839">MHWHLGCGRGCAAVSLFAHVIYPYFYLPVLLLYPDDMIDNMRLSIIFFTIRSFSIFGFFSGETGGIISI</sequence>
<comment type="caution">
    <text evidence="2">The sequence shown here is derived from an EMBL/GenBank/DDBJ whole genome shotgun (WGS) entry which is preliminary data.</text>
</comment>
<keyword evidence="3" id="KW-1185">Reference proteome</keyword>
<gene>
    <name evidence="2" type="ORF">C2G38_2089162</name>
</gene>
<evidence type="ECO:0000313" key="3">
    <source>
        <dbReference type="Proteomes" id="UP000266673"/>
    </source>
</evidence>